<dbReference type="EMBL" id="KN818661">
    <property type="protein sequence ID" value="KIL54682.1"/>
    <property type="molecule type" value="Genomic_DNA"/>
</dbReference>
<organism evidence="1 2">
    <name type="scientific">Amanita muscaria (strain Koide BX008)</name>
    <dbReference type="NCBI Taxonomy" id="946122"/>
    <lineage>
        <taxon>Eukaryota</taxon>
        <taxon>Fungi</taxon>
        <taxon>Dikarya</taxon>
        <taxon>Basidiomycota</taxon>
        <taxon>Agaricomycotina</taxon>
        <taxon>Agaricomycetes</taxon>
        <taxon>Agaricomycetidae</taxon>
        <taxon>Agaricales</taxon>
        <taxon>Pluteineae</taxon>
        <taxon>Amanitaceae</taxon>
        <taxon>Amanita</taxon>
    </lineage>
</organism>
<dbReference type="AlphaFoldDB" id="A0A0C2W0P7"/>
<reference evidence="1 2" key="1">
    <citation type="submission" date="2014-04" db="EMBL/GenBank/DDBJ databases">
        <title>Evolutionary Origins and Diversification of the Mycorrhizal Mutualists.</title>
        <authorList>
            <consortium name="DOE Joint Genome Institute"/>
            <consortium name="Mycorrhizal Genomics Consortium"/>
            <person name="Kohler A."/>
            <person name="Kuo A."/>
            <person name="Nagy L.G."/>
            <person name="Floudas D."/>
            <person name="Copeland A."/>
            <person name="Barry K.W."/>
            <person name="Cichocki N."/>
            <person name="Veneault-Fourrey C."/>
            <person name="LaButti K."/>
            <person name="Lindquist E.A."/>
            <person name="Lipzen A."/>
            <person name="Lundell T."/>
            <person name="Morin E."/>
            <person name="Murat C."/>
            <person name="Riley R."/>
            <person name="Ohm R."/>
            <person name="Sun H."/>
            <person name="Tunlid A."/>
            <person name="Henrissat B."/>
            <person name="Grigoriev I.V."/>
            <person name="Hibbett D.S."/>
            <person name="Martin F."/>
        </authorList>
    </citation>
    <scope>NUCLEOTIDE SEQUENCE [LARGE SCALE GENOMIC DNA]</scope>
    <source>
        <strain evidence="1 2">Koide BX008</strain>
    </source>
</reference>
<evidence type="ECO:0000313" key="1">
    <source>
        <dbReference type="EMBL" id="KIL54682.1"/>
    </source>
</evidence>
<gene>
    <name evidence="1" type="ORF">M378DRAFT_18654</name>
</gene>
<keyword evidence="2" id="KW-1185">Reference proteome</keyword>
<name>A0A0C2W0P7_AMAMK</name>
<evidence type="ECO:0000313" key="2">
    <source>
        <dbReference type="Proteomes" id="UP000054549"/>
    </source>
</evidence>
<accession>A0A0C2W0P7</accession>
<proteinExistence type="predicted"/>
<dbReference type="InParanoid" id="A0A0C2W0P7"/>
<dbReference type="Proteomes" id="UP000054549">
    <property type="component" value="Unassembled WGS sequence"/>
</dbReference>
<protein>
    <submittedName>
        <fullName evidence="1">Uncharacterized protein</fullName>
    </submittedName>
</protein>
<dbReference type="HOGENOM" id="CLU_3049858_0_0_1"/>
<sequence length="54" mass="5867">MAWSQLEPAAMAWLSFPHMAPVAQTVATLLSKPITIKTSNSSMTFIPIGIQYTS</sequence>